<dbReference type="OrthoDB" id="214902at2"/>
<dbReference type="GO" id="GO:0008168">
    <property type="term" value="F:methyltransferase activity"/>
    <property type="evidence" value="ECO:0007669"/>
    <property type="project" value="UniProtKB-KW"/>
</dbReference>
<protein>
    <submittedName>
        <fullName evidence="2">RNA methyltransferase</fullName>
    </submittedName>
</protein>
<evidence type="ECO:0000259" key="1">
    <source>
        <dbReference type="Pfam" id="PF04993"/>
    </source>
</evidence>
<dbReference type="Pfam" id="PF04993">
    <property type="entry name" value="TfoX_N"/>
    <property type="match status" value="1"/>
</dbReference>
<comment type="caution">
    <text evidence="2">The sequence shown here is derived from an EMBL/GenBank/DDBJ whole genome shotgun (WGS) entry which is preliminary data.</text>
</comment>
<evidence type="ECO:0000313" key="2">
    <source>
        <dbReference type="EMBL" id="KIC94493.1"/>
    </source>
</evidence>
<dbReference type="STRING" id="1349421.OI18_11520"/>
<dbReference type="RefSeq" id="WP_039140000.1">
    <property type="nucleotide sequence ID" value="NZ_JSVC01000012.1"/>
</dbReference>
<dbReference type="GO" id="GO:0032259">
    <property type="term" value="P:methylation"/>
    <property type="evidence" value="ECO:0007669"/>
    <property type="project" value="UniProtKB-KW"/>
</dbReference>
<accession>A0A0C1LGP8</accession>
<gene>
    <name evidence="2" type="ORF">OI18_11520</name>
</gene>
<keyword evidence="3" id="KW-1185">Reference proteome</keyword>
<feature type="domain" description="TfoX N-terminal" evidence="1">
    <location>
        <begin position="13"/>
        <end position="101"/>
    </location>
</feature>
<proteinExistence type="predicted"/>
<dbReference type="Proteomes" id="UP000031408">
    <property type="component" value="Unassembled WGS sequence"/>
</dbReference>
<dbReference type="InterPro" id="IPR007076">
    <property type="entry name" value="TfoX_N"/>
</dbReference>
<keyword evidence="2" id="KW-0489">Methyltransferase</keyword>
<dbReference type="SUPFAM" id="SSF159894">
    <property type="entry name" value="YgaC/TfoX-N like"/>
    <property type="match status" value="1"/>
</dbReference>
<organism evidence="2 3">
    <name type="scientific">Flavihumibacter solisilvae</name>
    <dbReference type="NCBI Taxonomy" id="1349421"/>
    <lineage>
        <taxon>Bacteria</taxon>
        <taxon>Pseudomonadati</taxon>
        <taxon>Bacteroidota</taxon>
        <taxon>Chitinophagia</taxon>
        <taxon>Chitinophagales</taxon>
        <taxon>Chitinophagaceae</taxon>
        <taxon>Flavihumibacter</taxon>
    </lineage>
</organism>
<keyword evidence="2" id="KW-0808">Transferase</keyword>
<dbReference type="EMBL" id="JSVC01000012">
    <property type="protein sequence ID" value="KIC94493.1"/>
    <property type="molecule type" value="Genomic_DNA"/>
</dbReference>
<dbReference type="AlphaFoldDB" id="A0A0C1LGP8"/>
<dbReference type="Gene3D" id="3.30.1460.30">
    <property type="entry name" value="YgaC/TfoX-N like chaperone"/>
    <property type="match status" value="1"/>
</dbReference>
<evidence type="ECO:0000313" key="3">
    <source>
        <dbReference type="Proteomes" id="UP000031408"/>
    </source>
</evidence>
<reference evidence="2 3" key="1">
    <citation type="submission" date="2014-11" db="EMBL/GenBank/DDBJ databases">
        <title>Genome sequence of Flavihumibacter solisilvae 3-3.</title>
        <authorList>
            <person name="Zhou G."/>
            <person name="Li M."/>
            <person name="Wang G."/>
        </authorList>
    </citation>
    <scope>NUCLEOTIDE SEQUENCE [LARGE SCALE GENOMIC DNA]</scope>
    <source>
        <strain evidence="2 3">3-3</strain>
    </source>
</reference>
<sequence length="115" mass="13342">MAYNEKISNRIREALENIPNVEEKEMFGGICYMVNDKMCIGVIKDEMMCRIGEEKYEEALERPGCREMDFASKPMKGYVYVSEDGMKSKVDFNYWINLCLSFNPKAKASKKKKSP</sequence>
<name>A0A0C1LGP8_9BACT</name>